<name>A0ABW0NNJ4_9MICO</name>
<protein>
    <recommendedName>
        <fullName evidence="4">DNA translocase FtsK 4TM region domain-containing protein</fullName>
    </recommendedName>
</protein>
<keyword evidence="1" id="KW-0812">Transmembrane</keyword>
<feature type="transmembrane region" description="Helical" evidence="1">
    <location>
        <begin position="153"/>
        <end position="171"/>
    </location>
</feature>
<evidence type="ECO:0000313" key="2">
    <source>
        <dbReference type="EMBL" id="MFC5501929.1"/>
    </source>
</evidence>
<evidence type="ECO:0008006" key="4">
    <source>
        <dbReference type="Google" id="ProtNLM"/>
    </source>
</evidence>
<keyword evidence="1" id="KW-1133">Transmembrane helix</keyword>
<organism evidence="2 3">
    <name type="scientific">Lysinimonas soli</name>
    <dbReference type="NCBI Taxonomy" id="1074233"/>
    <lineage>
        <taxon>Bacteria</taxon>
        <taxon>Bacillati</taxon>
        <taxon>Actinomycetota</taxon>
        <taxon>Actinomycetes</taxon>
        <taxon>Micrococcales</taxon>
        <taxon>Microbacteriaceae</taxon>
        <taxon>Lysinimonas</taxon>
    </lineage>
</organism>
<feature type="transmembrane region" description="Helical" evidence="1">
    <location>
        <begin position="12"/>
        <end position="37"/>
    </location>
</feature>
<dbReference type="Proteomes" id="UP001596039">
    <property type="component" value="Unassembled WGS sequence"/>
</dbReference>
<evidence type="ECO:0000256" key="1">
    <source>
        <dbReference type="SAM" id="Phobius"/>
    </source>
</evidence>
<keyword evidence="3" id="KW-1185">Reference proteome</keyword>
<keyword evidence="1" id="KW-0472">Membrane</keyword>
<evidence type="ECO:0000313" key="3">
    <source>
        <dbReference type="Proteomes" id="UP001596039"/>
    </source>
</evidence>
<accession>A0ABW0NNJ4</accession>
<comment type="caution">
    <text evidence="2">The sequence shown here is derived from an EMBL/GenBank/DDBJ whole genome shotgun (WGS) entry which is preliminary data.</text>
</comment>
<reference evidence="3" key="1">
    <citation type="journal article" date="2019" name="Int. J. Syst. Evol. Microbiol.">
        <title>The Global Catalogue of Microorganisms (GCM) 10K type strain sequencing project: providing services to taxonomists for standard genome sequencing and annotation.</title>
        <authorList>
            <consortium name="The Broad Institute Genomics Platform"/>
            <consortium name="The Broad Institute Genome Sequencing Center for Infectious Disease"/>
            <person name="Wu L."/>
            <person name="Ma J."/>
        </authorList>
    </citation>
    <scope>NUCLEOTIDE SEQUENCE [LARGE SCALE GENOMIC DNA]</scope>
    <source>
        <strain evidence="3">CGMCC 4.6997</strain>
    </source>
</reference>
<proteinExistence type="predicted"/>
<dbReference type="RefSeq" id="WP_386739590.1">
    <property type="nucleotide sequence ID" value="NZ_JBHSMG010000001.1"/>
</dbReference>
<feature type="transmembrane region" description="Helical" evidence="1">
    <location>
        <begin position="99"/>
        <end position="120"/>
    </location>
</feature>
<gene>
    <name evidence="2" type="ORF">ACFPJ4_06705</name>
</gene>
<dbReference type="EMBL" id="JBHSMG010000001">
    <property type="protein sequence ID" value="MFC5501929.1"/>
    <property type="molecule type" value="Genomic_DNA"/>
</dbReference>
<sequence>MPDTITRAITRPGAYPAFLAALGVFVALLALGFVHSLLSALQAVSLSASGNDVGQLWLAQLLSSISGPLPFAIGILLCFWQIAPIAPQLRLAHVVTRSLLAVVVAAVLLWVVDVVVQFVADIASRPFSYDPGAIFGRLGQNVLYSLISAMQSAVSYLPVAVLAGILLWGWLQRHPPTTPVRGALDEV</sequence>
<feature type="transmembrane region" description="Helical" evidence="1">
    <location>
        <begin position="57"/>
        <end position="79"/>
    </location>
</feature>